<reference evidence="2" key="1">
    <citation type="journal article" date="2014" name="Nat. Commun.">
        <title>The emerging biofuel crop Camelina sativa retains a highly undifferentiated hexaploid genome structure.</title>
        <authorList>
            <person name="Kagale S."/>
            <person name="Koh C."/>
            <person name="Nixon J."/>
            <person name="Bollina V."/>
            <person name="Clarke W.E."/>
            <person name="Tuteja R."/>
            <person name="Spillane C."/>
            <person name="Robinson S.J."/>
            <person name="Links M.G."/>
            <person name="Clarke C."/>
            <person name="Higgins E.E."/>
            <person name="Huebert T."/>
            <person name="Sharpe A.G."/>
            <person name="Parkin I.A."/>
        </authorList>
    </citation>
    <scope>NUCLEOTIDE SEQUENCE [LARGE SCALE GENOMIC DNA]</scope>
    <source>
        <strain evidence="2">cv. DH55</strain>
    </source>
</reference>
<dbReference type="RefSeq" id="XP_019085521.1">
    <property type="nucleotide sequence ID" value="XM_019229976.1"/>
</dbReference>
<name>A0ABM1QFI3_CAMSA</name>
<evidence type="ECO:0000313" key="2">
    <source>
        <dbReference type="Proteomes" id="UP000694864"/>
    </source>
</evidence>
<reference evidence="3" key="2">
    <citation type="submission" date="2025-08" db="UniProtKB">
        <authorList>
            <consortium name="RefSeq"/>
        </authorList>
    </citation>
    <scope>IDENTIFICATION</scope>
    <source>
        <tissue evidence="3">Leaf</tissue>
    </source>
</reference>
<dbReference type="PANTHER" id="PTHR33784">
    <property type="entry name" value="OS05G0482100 PROTEIN"/>
    <property type="match status" value="1"/>
</dbReference>
<dbReference type="PANTHER" id="PTHR33784:SF25">
    <property type="entry name" value="NUCLEIC ACID-BINDING, OB-FOLD-LIKE PROTEIN"/>
    <property type="match status" value="1"/>
</dbReference>
<dbReference type="InterPro" id="IPR057136">
    <property type="entry name" value="At2g35280_TPR_dom"/>
</dbReference>
<proteinExistence type="predicted"/>
<accession>A0ABM1QFI3</accession>
<keyword evidence="2" id="KW-1185">Reference proteome</keyword>
<dbReference type="Proteomes" id="UP000694864">
    <property type="component" value="Chromosome 9"/>
</dbReference>
<dbReference type="InterPro" id="IPR040338">
    <property type="entry name" value="At1g67623-like"/>
</dbReference>
<evidence type="ECO:0000313" key="3">
    <source>
        <dbReference type="RefSeq" id="XP_019085521.1"/>
    </source>
</evidence>
<dbReference type="GeneID" id="104715358"/>
<evidence type="ECO:0000259" key="1">
    <source>
        <dbReference type="Pfam" id="PF23310"/>
    </source>
</evidence>
<protein>
    <submittedName>
        <fullName evidence="3">F-box protein At2g35280-like</fullName>
    </submittedName>
</protein>
<sequence length="161" mass="18279">MAQKQKISSLESLPQDLLGDIISKVAKYGHRDIRNCLQVSHELAIACQDGRVSKNLNLMPLAINPLATLNKYQPLMEKCLQAGNPEAHYIQGIKEYFYNDNIEIGLPHLQASAEGERRMEEGKKYLDKLEWAKSTTRSDRCWTNIKESLEGIPILQETVLL</sequence>
<gene>
    <name evidence="3" type="primary">LOC104715358</name>
</gene>
<dbReference type="Pfam" id="PF23310">
    <property type="entry name" value="TPR_27"/>
    <property type="match status" value="1"/>
</dbReference>
<organism evidence="2 3">
    <name type="scientific">Camelina sativa</name>
    <name type="common">False flax</name>
    <name type="synonym">Myagrum sativum</name>
    <dbReference type="NCBI Taxonomy" id="90675"/>
    <lineage>
        <taxon>Eukaryota</taxon>
        <taxon>Viridiplantae</taxon>
        <taxon>Streptophyta</taxon>
        <taxon>Embryophyta</taxon>
        <taxon>Tracheophyta</taxon>
        <taxon>Spermatophyta</taxon>
        <taxon>Magnoliopsida</taxon>
        <taxon>eudicotyledons</taxon>
        <taxon>Gunneridae</taxon>
        <taxon>Pentapetalae</taxon>
        <taxon>rosids</taxon>
        <taxon>malvids</taxon>
        <taxon>Brassicales</taxon>
        <taxon>Brassicaceae</taxon>
        <taxon>Camelineae</taxon>
        <taxon>Camelina</taxon>
    </lineage>
</organism>
<feature type="domain" description="At2g35280-like TPR" evidence="1">
    <location>
        <begin position="70"/>
        <end position="114"/>
    </location>
</feature>